<name>A0ABQ7IJR1_9HELO</name>
<accession>A0ABQ7IJR1</accession>
<keyword evidence="6" id="KW-0479">Metal-binding</keyword>
<dbReference type="Gene3D" id="1.10.630.10">
    <property type="entry name" value="Cytochrome P450"/>
    <property type="match status" value="1"/>
</dbReference>
<dbReference type="InterPro" id="IPR036396">
    <property type="entry name" value="Cyt_P450_sf"/>
</dbReference>
<evidence type="ECO:0000256" key="9">
    <source>
        <dbReference type="ARBA" id="ARBA00023004"/>
    </source>
</evidence>
<evidence type="ECO:0000313" key="14">
    <source>
        <dbReference type="Proteomes" id="UP000783213"/>
    </source>
</evidence>
<sequence>MRDAHKIVNGSRHSPLYPMIVQLTVLANSLAFFGEELETARLLPSWLARPIEQLLAEMLSSHRTIFDTLLPVAEQRLLEKHLEKMGQTIPRHHDCIQWIMETVPKKNPWTGQRIVHELMAIWFGSAHALSTTISFAIHDLCLHPEYVDPLREEIEGPGYALFEQTAQGLPLDSFIKELARLTTPLLKVSTRRHALQPFTLSDGTRVEIGDWACTPVQAMMQDPKEYPEPLQSRGFRFVNLVLLPGPEFPQINRYARPTHANFLTKG</sequence>
<evidence type="ECO:0000256" key="6">
    <source>
        <dbReference type="ARBA" id="ARBA00022723"/>
    </source>
</evidence>
<evidence type="ECO:0000256" key="3">
    <source>
        <dbReference type="ARBA" id="ARBA00010617"/>
    </source>
</evidence>
<dbReference type="Pfam" id="PF00067">
    <property type="entry name" value="p450"/>
    <property type="match status" value="1"/>
</dbReference>
<comment type="similarity">
    <text evidence="3">Belongs to the cytochrome P450 family.</text>
</comment>
<dbReference type="EMBL" id="RCSX01000014">
    <property type="protein sequence ID" value="KAF7926271.1"/>
    <property type="molecule type" value="Genomic_DNA"/>
</dbReference>
<evidence type="ECO:0000256" key="1">
    <source>
        <dbReference type="ARBA" id="ARBA00001971"/>
    </source>
</evidence>
<proteinExistence type="inferred from homology"/>
<reference evidence="13 14" key="1">
    <citation type="journal article" date="2020" name="Genome Biol. Evol.">
        <title>Comparative genomics of Sclerotiniaceae.</title>
        <authorList>
            <person name="Valero Jimenez C.A."/>
            <person name="Steentjes M."/>
            <person name="Scholten O.E."/>
            <person name="Van Kan J.A.L."/>
        </authorList>
    </citation>
    <scope>NUCLEOTIDE SEQUENCE [LARGE SCALE GENOMIC DNA]</scope>
    <source>
        <strain evidence="13 14">B1</strain>
    </source>
</reference>
<evidence type="ECO:0000256" key="12">
    <source>
        <dbReference type="ARBA" id="ARBA00023136"/>
    </source>
</evidence>
<evidence type="ECO:0008006" key="15">
    <source>
        <dbReference type="Google" id="ProtNLM"/>
    </source>
</evidence>
<organism evidence="13 14">
    <name type="scientific">Botrytis deweyae</name>
    <dbReference type="NCBI Taxonomy" id="2478750"/>
    <lineage>
        <taxon>Eukaryota</taxon>
        <taxon>Fungi</taxon>
        <taxon>Dikarya</taxon>
        <taxon>Ascomycota</taxon>
        <taxon>Pezizomycotina</taxon>
        <taxon>Leotiomycetes</taxon>
        <taxon>Helotiales</taxon>
        <taxon>Sclerotiniaceae</taxon>
        <taxon>Botrytis</taxon>
    </lineage>
</organism>
<dbReference type="SUPFAM" id="SSF48264">
    <property type="entry name" value="Cytochrome P450"/>
    <property type="match status" value="1"/>
</dbReference>
<dbReference type="InterPro" id="IPR001128">
    <property type="entry name" value="Cyt_P450"/>
</dbReference>
<evidence type="ECO:0000256" key="2">
    <source>
        <dbReference type="ARBA" id="ARBA00004370"/>
    </source>
</evidence>
<gene>
    <name evidence="13" type="ORF">EAE98_006566</name>
</gene>
<keyword evidence="12" id="KW-0472">Membrane</keyword>
<keyword evidence="14" id="KW-1185">Reference proteome</keyword>
<evidence type="ECO:0000256" key="8">
    <source>
        <dbReference type="ARBA" id="ARBA00023002"/>
    </source>
</evidence>
<evidence type="ECO:0000256" key="7">
    <source>
        <dbReference type="ARBA" id="ARBA00022989"/>
    </source>
</evidence>
<evidence type="ECO:0000256" key="10">
    <source>
        <dbReference type="ARBA" id="ARBA00023026"/>
    </source>
</evidence>
<dbReference type="PANTHER" id="PTHR46206">
    <property type="entry name" value="CYTOCHROME P450"/>
    <property type="match status" value="1"/>
</dbReference>
<keyword evidence="4" id="KW-0349">Heme</keyword>
<comment type="caution">
    <text evidence="13">The sequence shown here is derived from an EMBL/GenBank/DDBJ whole genome shotgun (WGS) entry which is preliminary data.</text>
</comment>
<evidence type="ECO:0000256" key="5">
    <source>
        <dbReference type="ARBA" id="ARBA00022692"/>
    </source>
</evidence>
<dbReference type="GeneID" id="62233340"/>
<keyword evidence="8" id="KW-0560">Oxidoreductase</keyword>
<keyword evidence="10" id="KW-0843">Virulence</keyword>
<dbReference type="RefSeq" id="XP_038809434.1">
    <property type="nucleotide sequence ID" value="XM_038954189.1"/>
</dbReference>
<keyword evidence="11" id="KW-0503">Monooxygenase</keyword>
<keyword evidence="7" id="KW-1133">Transmembrane helix</keyword>
<comment type="subcellular location">
    <subcellularLocation>
        <location evidence="2">Membrane</location>
    </subcellularLocation>
</comment>
<dbReference type="PANTHER" id="PTHR46206:SF5">
    <property type="entry name" value="P450, PUTATIVE (EUROFUNG)-RELATED"/>
    <property type="match status" value="1"/>
</dbReference>
<evidence type="ECO:0000313" key="13">
    <source>
        <dbReference type="EMBL" id="KAF7926271.1"/>
    </source>
</evidence>
<comment type="cofactor">
    <cofactor evidence="1">
        <name>heme</name>
        <dbReference type="ChEBI" id="CHEBI:30413"/>
    </cofactor>
</comment>
<keyword evidence="9" id="KW-0408">Iron</keyword>
<evidence type="ECO:0000256" key="11">
    <source>
        <dbReference type="ARBA" id="ARBA00023033"/>
    </source>
</evidence>
<evidence type="ECO:0000256" key="4">
    <source>
        <dbReference type="ARBA" id="ARBA00022617"/>
    </source>
</evidence>
<protein>
    <recommendedName>
        <fullName evidence="15">Cytochrome P450</fullName>
    </recommendedName>
</protein>
<dbReference type="Proteomes" id="UP000783213">
    <property type="component" value="Unassembled WGS sequence"/>
</dbReference>
<keyword evidence="5" id="KW-0812">Transmembrane</keyword>